<accession>A0A917CJN7</accession>
<dbReference type="EMBL" id="BMKR01000015">
    <property type="protein sequence ID" value="GGF88565.1"/>
    <property type="molecule type" value="Genomic_DNA"/>
</dbReference>
<dbReference type="GO" id="GO:0003746">
    <property type="term" value="F:translation elongation factor activity"/>
    <property type="evidence" value="ECO:0007669"/>
    <property type="project" value="UniProtKB-KW"/>
</dbReference>
<name>A0A917CJN7_9BACL</name>
<feature type="domain" description="Elongation factor G-binding protein C-terminal treble-clef zinc-finger" evidence="2">
    <location>
        <begin position="101"/>
        <end position="204"/>
    </location>
</feature>
<dbReference type="InterPro" id="IPR038344">
    <property type="entry name" value="EF-G_N_sf"/>
</dbReference>
<reference evidence="3" key="2">
    <citation type="submission" date="2020-09" db="EMBL/GenBank/DDBJ databases">
        <authorList>
            <person name="Sun Q."/>
            <person name="Zhou Y."/>
        </authorList>
    </citation>
    <scope>NUCLEOTIDE SEQUENCE</scope>
    <source>
        <strain evidence="3">CGMCC 1.16134</strain>
    </source>
</reference>
<dbReference type="CDD" id="cd16342">
    <property type="entry name" value="FusC_FusB"/>
    <property type="match status" value="1"/>
</dbReference>
<keyword evidence="4" id="KW-1185">Reference proteome</keyword>
<organism evidence="3 4">
    <name type="scientific">Paenibacillus albidus</name>
    <dbReference type="NCBI Taxonomy" id="2041023"/>
    <lineage>
        <taxon>Bacteria</taxon>
        <taxon>Bacillati</taxon>
        <taxon>Bacillota</taxon>
        <taxon>Bacilli</taxon>
        <taxon>Bacillales</taxon>
        <taxon>Paenibacillaceae</taxon>
        <taxon>Paenibacillus</taxon>
    </lineage>
</organism>
<evidence type="ECO:0000259" key="2">
    <source>
        <dbReference type="Pfam" id="PF16571"/>
    </source>
</evidence>
<reference evidence="3" key="1">
    <citation type="journal article" date="2014" name="Int. J. Syst. Evol. Microbiol.">
        <title>Complete genome sequence of Corynebacterium casei LMG S-19264T (=DSM 44701T), isolated from a smear-ripened cheese.</title>
        <authorList>
            <consortium name="US DOE Joint Genome Institute (JGI-PGF)"/>
            <person name="Walter F."/>
            <person name="Albersmeier A."/>
            <person name="Kalinowski J."/>
            <person name="Ruckert C."/>
        </authorList>
    </citation>
    <scope>NUCLEOTIDE SEQUENCE</scope>
    <source>
        <strain evidence="3">CGMCC 1.16134</strain>
    </source>
</reference>
<keyword evidence="3" id="KW-0648">Protein biosynthesis</keyword>
<protein>
    <submittedName>
        <fullName evidence="3">Elongation factor G-binding protein</fullName>
    </submittedName>
</protein>
<proteinExistence type="predicted"/>
<gene>
    <name evidence="3" type="ORF">GCM10010912_37230</name>
</gene>
<keyword evidence="3" id="KW-0251">Elongation factor</keyword>
<dbReference type="Pfam" id="PF16571">
    <property type="entry name" value="FBP_C"/>
    <property type="match status" value="1"/>
</dbReference>
<dbReference type="InterPro" id="IPR010841">
    <property type="entry name" value="EF-G-binding_N"/>
</dbReference>
<dbReference type="Proteomes" id="UP000637643">
    <property type="component" value="Unassembled WGS sequence"/>
</dbReference>
<dbReference type="Pfam" id="PF07299">
    <property type="entry name" value="EF-G-binding_N"/>
    <property type="match status" value="1"/>
</dbReference>
<dbReference type="AlphaFoldDB" id="A0A917CJN7"/>
<comment type="caution">
    <text evidence="3">The sequence shown here is derived from an EMBL/GenBank/DDBJ whole genome shotgun (WGS) entry which is preliminary data.</text>
</comment>
<dbReference type="RefSeq" id="WP_189027486.1">
    <property type="nucleotide sequence ID" value="NZ_BMKR01000015.1"/>
</dbReference>
<feature type="domain" description="Elongation factor G-binding protein N-terminal" evidence="1">
    <location>
        <begin position="5"/>
        <end position="87"/>
    </location>
</feature>
<evidence type="ECO:0000313" key="4">
    <source>
        <dbReference type="Proteomes" id="UP000637643"/>
    </source>
</evidence>
<dbReference type="InterPro" id="IPR032330">
    <property type="entry name" value="EF-G-binding_C"/>
</dbReference>
<dbReference type="Gene3D" id="1.20.1280.250">
    <property type="match status" value="1"/>
</dbReference>
<evidence type="ECO:0000313" key="3">
    <source>
        <dbReference type="EMBL" id="GGF88565.1"/>
    </source>
</evidence>
<evidence type="ECO:0000259" key="1">
    <source>
        <dbReference type="Pfam" id="PF07299"/>
    </source>
</evidence>
<sequence length="217" mass="25054">MCESFIRNHEFNYIKKQADFLLHTLRTTADPKVLESVRLATEAKIAELFPDMTGAVRQQLLQVAGLTTAEDFQEYLKQLEPYLVEFPQVSAKQLQKLFPKNKKLKLPDLSGIDFRWISYLSWNDISTNKLYLVYPLDGQLVGIEGRYMPTNKRNYCFVCNKYKELALFTAISRKRPANASPDYFKSVGNYLCLDGHDCNRSITDLAPLERFIEHVNG</sequence>